<comment type="caution">
    <text evidence="2">The sequence shown here is derived from an EMBL/GenBank/DDBJ whole genome shotgun (WGS) entry which is preliminary data.</text>
</comment>
<dbReference type="AlphaFoldDB" id="A0AAV9GF03"/>
<evidence type="ECO:0000256" key="1">
    <source>
        <dbReference type="SAM" id="MobiDB-lite"/>
    </source>
</evidence>
<reference evidence="2" key="1">
    <citation type="journal article" date="2023" name="Mol. Phylogenet. Evol.">
        <title>Genome-scale phylogeny and comparative genomics of the fungal order Sordariales.</title>
        <authorList>
            <person name="Hensen N."/>
            <person name="Bonometti L."/>
            <person name="Westerberg I."/>
            <person name="Brannstrom I.O."/>
            <person name="Guillou S."/>
            <person name="Cros-Aarteil S."/>
            <person name="Calhoun S."/>
            <person name="Haridas S."/>
            <person name="Kuo A."/>
            <person name="Mondo S."/>
            <person name="Pangilinan J."/>
            <person name="Riley R."/>
            <person name="LaButti K."/>
            <person name="Andreopoulos B."/>
            <person name="Lipzen A."/>
            <person name="Chen C."/>
            <person name="Yan M."/>
            <person name="Daum C."/>
            <person name="Ng V."/>
            <person name="Clum A."/>
            <person name="Steindorff A."/>
            <person name="Ohm R.A."/>
            <person name="Martin F."/>
            <person name="Silar P."/>
            <person name="Natvig D.O."/>
            <person name="Lalanne C."/>
            <person name="Gautier V."/>
            <person name="Ament-Velasquez S.L."/>
            <person name="Kruys A."/>
            <person name="Hutchinson M.I."/>
            <person name="Powell A.J."/>
            <person name="Barry K."/>
            <person name="Miller A.N."/>
            <person name="Grigoriev I.V."/>
            <person name="Debuchy R."/>
            <person name="Gladieux P."/>
            <person name="Hiltunen Thoren M."/>
            <person name="Johannesson H."/>
        </authorList>
    </citation>
    <scope>NUCLEOTIDE SEQUENCE</scope>
    <source>
        <strain evidence="2">PSN243</strain>
    </source>
</reference>
<sequence>MRYTMLRTRPPLQRDPAKSWRRVEAAVPLRPILPHAPSPLFMPRTSTHSGRVSPCLTDRRGGHPHAAAVSFDLQKRAVSPQCFARWKRRRAGEIVVLQKVTATAEWMTPDGNFVKRRLASQNRKPLARPRATSHLCSAPRFRSRRCTSPTGAKPRRTRRLAPPPPFDCAPRHPHYLSPCTPLTSALSTWTAAGLRGRPSSFERCAPATDE</sequence>
<evidence type="ECO:0000313" key="2">
    <source>
        <dbReference type="EMBL" id="KAK4445970.1"/>
    </source>
</evidence>
<reference evidence="2" key="2">
    <citation type="submission" date="2023-05" db="EMBL/GenBank/DDBJ databases">
        <authorList>
            <consortium name="Lawrence Berkeley National Laboratory"/>
            <person name="Steindorff A."/>
            <person name="Hensen N."/>
            <person name="Bonometti L."/>
            <person name="Westerberg I."/>
            <person name="Brannstrom I.O."/>
            <person name="Guillou S."/>
            <person name="Cros-Aarteil S."/>
            <person name="Calhoun S."/>
            <person name="Haridas S."/>
            <person name="Kuo A."/>
            <person name="Mondo S."/>
            <person name="Pangilinan J."/>
            <person name="Riley R."/>
            <person name="Labutti K."/>
            <person name="Andreopoulos B."/>
            <person name="Lipzen A."/>
            <person name="Chen C."/>
            <person name="Yanf M."/>
            <person name="Daum C."/>
            <person name="Ng V."/>
            <person name="Clum A."/>
            <person name="Ohm R."/>
            <person name="Martin F."/>
            <person name="Silar P."/>
            <person name="Natvig D."/>
            <person name="Lalanne C."/>
            <person name="Gautier V."/>
            <person name="Ament-Velasquez S.L."/>
            <person name="Kruys A."/>
            <person name="Hutchinson M.I."/>
            <person name="Powell A.J."/>
            <person name="Barry K."/>
            <person name="Miller A.N."/>
            <person name="Grigoriev I.V."/>
            <person name="Debuchy R."/>
            <person name="Gladieux P."/>
            <person name="Thoren M.H."/>
            <person name="Johannesson H."/>
        </authorList>
    </citation>
    <scope>NUCLEOTIDE SEQUENCE</scope>
    <source>
        <strain evidence="2">PSN243</strain>
    </source>
</reference>
<gene>
    <name evidence="2" type="ORF">QBC34DRAFT_152415</name>
</gene>
<evidence type="ECO:0000313" key="3">
    <source>
        <dbReference type="Proteomes" id="UP001321760"/>
    </source>
</evidence>
<accession>A0AAV9GF03</accession>
<name>A0AAV9GF03_9PEZI</name>
<keyword evidence="3" id="KW-1185">Reference proteome</keyword>
<proteinExistence type="predicted"/>
<organism evidence="2 3">
    <name type="scientific">Podospora aff. communis PSN243</name>
    <dbReference type="NCBI Taxonomy" id="3040156"/>
    <lineage>
        <taxon>Eukaryota</taxon>
        <taxon>Fungi</taxon>
        <taxon>Dikarya</taxon>
        <taxon>Ascomycota</taxon>
        <taxon>Pezizomycotina</taxon>
        <taxon>Sordariomycetes</taxon>
        <taxon>Sordariomycetidae</taxon>
        <taxon>Sordariales</taxon>
        <taxon>Podosporaceae</taxon>
        <taxon>Podospora</taxon>
    </lineage>
</organism>
<protein>
    <submittedName>
        <fullName evidence="2">Uncharacterized protein</fullName>
    </submittedName>
</protein>
<dbReference type="EMBL" id="MU865960">
    <property type="protein sequence ID" value="KAK4445970.1"/>
    <property type="molecule type" value="Genomic_DNA"/>
</dbReference>
<feature type="region of interest" description="Disordered" evidence="1">
    <location>
        <begin position="121"/>
        <end position="166"/>
    </location>
</feature>
<dbReference type="Proteomes" id="UP001321760">
    <property type="component" value="Unassembled WGS sequence"/>
</dbReference>